<name>A0A699XEN9_TANCI</name>
<feature type="region of interest" description="Disordered" evidence="1">
    <location>
        <begin position="54"/>
        <end position="89"/>
    </location>
</feature>
<organism evidence="2">
    <name type="scientific">Tanacetum cinerariifolium</name>
    <name type="common">Dalmatian daisy</name>
    <name type="synonym">Chrysanthemum cinerariifolium</name>
    <dbReference type="NCBI Taxonomy" id="118510"/>
    <lineage>
        <taxon>Eukaryota</taxon>
        <taxon>Viridiplantae</taxon>
        <taxon>Streptophyta</taxon>
        <taxon>Embryophyta</taxon>
        <taxon>Tracheophyta</taxon>
        <taxon>Spermatophyta</taxon>
        <taxon>Magnoliopsida</taxon>
        <taxon>eudicotyledons</taxon>
        <taxon>Gunneridae</taxon>
        <taxon>Pentapetalae</taxon>
        <taxon>asterids</taxon>
        <taxon>campanulids</taxon>
        <taxon>Asterales</taxon>
        <taxon>Asteraceae</taxon>
        <taxon>Asteroideae</taxon>
        <taxon>Anthemideae</taxon>
        <taxon>Anthemidinae</taxon>
        <taxon>Tanacetum</taxon>
    </lineage>
</organism>
<proteinExistence type="predicted"/>
<dbReference type="AlphaFoldDB" id="A0A699XEN9"/>
<sequence>PGDEQAEADGVDRQLAGGRLAALEAVPAYQSGEDAERHVDQEDPAPVVIVGNVAAEDRAHHRADQRRHRPDAKRGGALVGREHRDQQRL</sequence>
<evidence type="ECO:0000313" key="2">
    <source>
        <dbReference type="EMBL" id="GFD56870.1"/>
    </source>
</evidence>
<reference evidence="2" key="1">
    <citation type="journal article" date="2019" name="Sci. Rep.">
        <title>Draft genome of Tanacetum cinerariifolium, the natural source of mosquito coil.</title>
        <authorList>
            <person name="Yamashiro T."/>
            <person name="Shiraishi A."/>
            <person name="Satake H."/>
            <person name="Nakayama K."/>
        </authorList>
    </citation>
    <scope>NUCLEOTIDE SEQUENCE</scope>
</reference>
<gene>
    <name evidence="2" type="ORF">Tci_928839</name>
</gene>
<dbReference type="EMBL" id="BKCJ011834292">
    <property type="protein sequence ID" value="GFD56870.1"/>
    <property type="molecule type" value="Genomic_DNA"/>
</dbReference>
<feature type="region of interest" description="Disordered" evidence="1">
    <location>
        <begin position="26"/>
        <end position="45"/>
    </location>
</feature>
<evidence type="ECO:0000256" key="1">
    <source>
        <dbReference type="SAM" id="MobiDB-lite"/>
    </source>
</evidence>
<feature type="non-terminal residue" evidence="2">
    <location>
        <position position="89"/>
    </location>
</feature>
<feature type="non-terminal residue" evidence="2">
    <location>
        <position position="1"/>
    </location>
</feature>
<feature type="compositionally biased region" description="Basic and acidic residues" evidence="1">
    <location>
        <begin position="80"/>
        <end position="89"/>
    </location>
</feature>
<comment type="caution">
    <text evidence="2">The sequence shown here is derived from an EMBL/GenBank/DDBJ whole genome shotgun (WGS) entry which is preliminary data.</text>
</comment>
<feature type="compositionally biased region" description="Basic residues" evidence="1">
    <location>
        <begin position="60"/>
        <end position="71"/>
    </location>
</feature>
<accession>A0A699XEN9</accession>
<protein>
    <submittedName>
        <fullName evidence="2">Uncharacterized protein</fullName>
    </submittedName>
</protein>